<dbReference type="AlphaFoldDB" id="A0A8J5K346"/>
<evidence type="ECO:0000313" key="2">
    <source>
        <dbReference type="EMBL" id="KAG7164049.1"/>
    </source>
</evidence>
<dbReference type="Proteomes" id="UP000747542">
    <property type="component" value="Unassembled WGS sequence"/>
</dbReference>
<dbReference type="InterPro" id="IPR024509">
    <property type="entry name" value="Anti-LPS_factor/Scygonadin"/>
</dbReference>
<keyword evidence="1" id="KW-1133">Transmembrane helix</keyword>
<accession>A0A8J5K346</accession>
<organism evidence="2 3">
    <name type="scientific">Homarus americanus</name>
    <name type="common">American lobster</name>
    <dbReference type="NCBI Taxonomy" id="6706"/>
    <lineage>
        <taxon>Eukaryota</taxon>
        <taxon>Metazoa</taxon>
        <taxon>Ecdysozoa</taxon>
        <taxon>Arthropoda</taxon>
        <taxon>Crustacea</taxon>
        <taxon>Multicrustacea</taxon>
        <taxon>Malacostraca</taxon>
        <taxon>Eumalacostraca</taxon>
        <taxon>Eucarida</taxon>
        <taxon>Decapoda</taxon>
        <taxon>Pleocyemata</taxon>
        <taxon>Astacidea</taxon>
        <taxon>Nephropoidea</taxon>
        <taxon>Nephropidae</taxon>
        <taxon>Homarus</taxon>
    </lineage>
</organism>
<protein>
    <submittedName>
        <fullName evidence="2">Anti-lipopolysaccharide factor-like 9</fullName>
    </submittedName>
</protein>
<keyword evidence="3" id="KW-1185">Reference proteome</keyword>
<keyword evidence="1" id="KW-0812">Transmembrane</keyword>
<evidence type="ECO:0000256" key="1">
    <source>
        <dbReference type="SAM" id="Phobius"/>
    </source>
</evidence>
<evidence type="ECO:0000313" key="3">
    <source>
        <dbReference type="Proteomes" id="UP000747542"/>
    </source>
</evidence>
<dbReference type="OrthoDB" id="6356274at2759"/>
<sequence length="155" mass="17321">MVIIASSASPSGSFHLREPGSVSKVSGSSVSSVRLLLLVFVWGVALLLVPTPTTAKPFDISEFFAQMITHVADKSFADGELDLLDHFCSYNIRPYFHKWRLYYRSQVWCPGWSPIIGTADRHTNSVHAKMAATRSFVHQAVDRGLVRKEEAVNWL</sequence>
<comment type="caution">
    <text evidence="2">The sequence shown here is derived from an EMBL/GenBank/DDBJ whole genome shotgun (WGS) entry which is preliminary data.</text>
</comment>
<feature type="transmembrane region" description="Helical" evidence="1">
    <location>
        <begin position="31"/>
        <end position="49"/>
    </location>
</feature>
<reference evidence="2" key="1">
    <citation type="journal article" date="2021" name="Sci. Adv.">
        <title>The American lobster genome reveals insights on longevity, neural, and immune adaptations.</title>
        <authorList>
            <person name="Polinski J.M."/>
            <person name="Zimin A.V."/>
            <person name="Clark K.F."/>
            <person name="Kohn A.B."/>
            <person name="Sadowski N."/>
            <person name="Timp W."/>
            <person name="Ptitsyn A."/>
            <person name="Khanna P."/>
            <person name="Romanova D.Y."/>
            <person name="Williams P."/>
            <person name="Greenwood S.J."/>
            <person name="Moroz L.L."/>
            <person name="Walt D.R."/>
            <person name="Bodnar A.G."/>
        </authorList>
    </citation>
    <scope>NUCLEOTIDE SEQUENCE</scope>
    <source>
        <strain evidence="2">GMGI-L3</strain>
    </source>
</reference>
<gene>
    <name evidence="2" type="primary">ALF-L9</name>
    <name evidence="2" type="ORF">Hamer_G025732</name>
</gene>
<keyword evidence="1" id="KW-0472">Membrane</keyword>
<name>A0A8J5K346_HOMAM</name>
<dbReference type="Pfam" id="PF11630">
    <property type="entry name" value="Anti-LPS-SCYG"/>
    <property type="match status" value="1"/>
</dbReference>
<proteinExistence type="predicted"/>
<dbReference type="EMBL" id="JAHLQT010025985">
    <property type="protein sequence ID" value="KAG7164049.1"/>
    <property type="molecule type" value="Genomic_DNA"/>
</dbReference>